<dbReference type="InterPro" id="IPR002611">
    <property type="entry name" value="IstB_ATP-bd"/>
</dbReference>
<gene>
    <name evidence="2" type="ORF">DI542_08785</name>
</gene>
<evidence type="ECO:0000313" key="3">
    <source>
        <dbReference type="Proteomes" id="UP000249282"/>
    </source>
</evidence>
<dbReference type="Pfam" id="PF01695">
    <property type="entry name" value="IstB_IS21"/>
    <property type="match status" value="1"/>
</dbReference>
<dbReference type="PRINTS" id="PR00051">
    <property type="entry name" value="DNAA"/>
</dbReference>
<sequence>MNAMSMLAQGLKQIQAICSKHKIAMVQAGPFQKCPQCAVEFLEEQKRNAQDEIDRAVREKHFAGAMLPERHATSGFKNYKVQHAGQQNALNQVISFAKNMIQGHKNNFVMVGPTGTGKTHLSCATARTLLNKGKYARYITSEDLAQRIMNAWEQPDATEKSVIYDFSQYDLLILDEYGLHDREKRRELVHKVLYARYDRMKPTMLISNLTLVELQKDLGDRLWSRFQQGGLSVVACNWADARVGGGV</sequence>
<evidence type="ECO:0000313" key="2">
    <source>
        <dbReference type="EMBL" id="PZQ90066.1"/>
    </source>
</evidence>
<dbReference type="CDD" id="cd00009">
    <property type="entry name" value="AAA"/>
    <property type="match status" value="1"/>
</dbReference>
<dbReference type="InterPro" id="IPR003593">
    <property type="entry name" value="AAA+_ATPase"/>
</dbReference>
<feature type="domain" description="AAA+ ATPase" evidence="1">
    <location>
        <begin position="104"/>
        <end position="234"/>
    </location>
</feature>
<dbReference type="AlphaFoldDB" id="A0A2W5RJY5"/>
<dbReference type="SMART" id="SM00382">
    <property type="entry name" value="AAA"/>
    <property type="match status" value="1"/>
</dbReference>
<accession>A0A2W5RJY5</accession>
<dbReference type="GO" id="GO:0006260">
    <property type="term" value="P:DNA replication"/>
    <property type="evidence" value="ECO:0007669"/>
    <property type="project" value="TreeGrafter"/>
</dbReference>
<protein>
    <submittedName>
        <fullName evidence="2">DNA replication protein</fullName>
    </submittedName>
</protein>
<dbReference type="EMBL" id="QFQJ01000040">
    <property type="protein sequence ID" value="PZQ90066.1"/>
    <property type="molecule type" value="Genomic_DNA"/>
</dbReference>
<dbReference type="PANTHER" id="PTHR30050">
    <property type="entry name" value="CHROMOSOMAL REPLICATION INITIATOR PROTEIN DNAA"/>
    <property type="match status" value="1"/>
</dbReference>
<comment type="caution">
    <text evidence="2">The sequence shown here is derived from an EMBL/GenBank/DDBJ whole genome shotgun (WGS) entry which is preliminary data.</text>
</comment>
<dbReference type="InterPro" id="IPR027417">
    <property type="entry name" value="P-loop_NTPase"/>
</dbReference>
<proteinExistence type="predicted"/>
<dbReference type="GO" id="GO:0005524">
    <property type="term" value="F:ATP binding"/>
    <property type="evidence" value="ECO:0007669"/>
    <property type="project" value="InterPro"/>
</dbReference>
<dbReference type="Gene3D" id="3.40.50.300">
    <property type="entry name" value="P-loop containing nucleotide triphosphate hydrolases"/>
    <property type="match status" value="1"/>
</dbReference>
<reference evidence="2 3" key="1">
    <citation type="submission" date="2017-11" db="EMBL/GenBank/DDBJ databases">
        <title>Infants hospitalized years apart are colonized by the same room-sourced microbial strains.</title>
        <authorList>
            <person name="Brooks B."/>
            <person name="Olm M.R."/>
            <person name="Firek B.A."/>
            <person name="Baker R."/>
            <person name="Thomas B.C."/>
            <person name="Morowitz M.J."/>
            <person name="Banfield J.F."/>
        </authorList>
    </citation>
    <scope>NUCLEOTIDE SEQUENCE [LARGE SCALE GENOMIC DNA]</scope>
    <source>
        <strain evidence="2">S2_003_000_R3_20</strain>
    </source>
</reference>
<dbReference type="PANTHER" id="PTHR30050:SF4">
    <property type="entry name" value="ATP-BINDING PROTEIN RV3427C IN INSERTION SEQUENCE-RELATED"/>
    <property type="match status" value="1"/>
</dbReference>
<dbReference type="SUPFAM" id="SSF52540">
    <property type="entry name" value="P-loop containing nucleoside triphosphate hydrolases"/>
    <property type="match status" value="1"/>
</dbReference>
<organism evidence="2 3">
    <name type="scientific">Acinetobacter johnsonii</name>
    <dbReference type="NCBI Taxonomy" id="40214"/>
    <lineage>
        <taxon>Bacteria</taxon>
        <taxon>Pseudomonadati</taxon>
        <taxon>Pseudomonadota</taxon>
        <taxon>Gammaproteobacteria</taxon>
        <taxon>Moraxellales</taxon>
        <taxon>Moraxellaceae</taxon>
        <taxon>Acinetobacter</taxon>
    </lineage>
</organism>
<evidence type="ECO:0000259" key="1">
    <source>
        <dbReference type="SMART" id="SM00382"/>
    </source>
</evidence>
<dbReference type="Proteomes" id="UP000249282">
    <property type="component" value="Unassembled WGS sequence"/>
</dbReference>
<dbReference type="InterPro" id="IPR020591">
    <property type="entry name" value="Chromosome_initiator_DnaA-like"/>
</dbReference>
<name>A0A2W5RJY5_ACIJO</name>